<dbReference type="PANTHER" id="PTHR33514">
    <property type="entry name" value="PROTEIN ABCI12, CHLOROPLASTIC"/>
    <property type="match status" value="1"/>
</dbReference>
<reference evidence="7" key="1">
    <citation type="submission" date="2018-04" db="EMBL/GenBank/DDBJ databases">
        <authorList>
            <person name="Liu S."/>
            <person name="Wang Z."/>
            <person name="Li J."/>
        </authorList>
    </citation>
    <scope>NUCLEOTIDE SEQUENCE [LARGE SCALE GENOMIC DNA]</scope>
    <source>
        <strain evidence="7">622</strain>
    </source>
</reference>
<dbReference type="PANTHER" id="PTHR33514:SF13">
    <property type="entry name" value="PROTEIN ABCI12, CHLOROPLASTIC"/>
    <property type="match status" value="1"/>
</dbReference>
<evidence type="ECO:0000256" key="2">
    <source>
        <dbReference type="ARBA" id="ARBA00022692"/>
    </source>
</evidence>
<dbReference type="Proteomes" id="UP000244962">
    <property type="component" value="Unassembled WGS sequence"/>
</dbReference>
<evidence type="ECO:0000256" key="5">
    <source>
        <dbReference type="SAM" id="Phobius"/>
    </source>
</evidence>
<feature type="transmembrane region" description="Helical" evidence="5">
    <location>
        <begin position="248"/>
        <end position="266"/>
    </location>
</feature>
<feature type="transmembrane region" description="Helical" evidence="5">
    <location>
        <begin position="35"/>
        <end position="59"/>
    </location>
</feature>
<name>A0A2U1TFQ8_9MICO</name>
<keyword evidence="7" id="KW-1185">Reference proteome</keyword>
<accession>A0A2U1TFQ8</accession>
<dbReference type="RefSeq" id="WP_108962336.1">
    <property type="nucleotide sequence ID" value="NZ_QEFB01000002.1"/>
</dbReference>
<proteinExistence type="predicted"/>
<evidence type="ECO:0000313" key="6">
    <source>
        <dbReference type="EMBL" id="PWC07721.1"/>
    </source>
</evidence>
<dbReference type="EMBL" id="QEFB01000002">
    <property type="protein sequence ID" value="PWC07721.1"/>
    <property type="molecule type" value="Genomic_DNA"/>
</dbReference>
<feature type="transmembrane region" description="Helical" evidence="5">
    <location>
        <begin position="111"/>
        <end position="138"/>
    </location>
</feature>
<dbReference type="CDD" id="cd16914">
    <property type="entry name" value="EcfT"/>
    <property type="match status" value="1"/>
</dbReference>
<keyword evidence="4 5" id="KW-0472">Membrane</keyword>
<dbReference type="AlphaFoldDB" id="A0A2U1TFQ8"/>
<evidence type="ECO:0000256" key="3">
    <source>
        <dbReference type="ARBA" id="ARBA00022989"/>
    </source>
</evidence>
<comment type="caution">
    <text evidence="6">The sequence shown here is derived from an EMBL/GenBank/DDBJ whole genome shotgun (WGS) entry which is preliminary data.</text>
</comment>
<sequence length="269" mass="29571">MTAALDPYSVRRGVTARHFLHRLNPLAKIAGPLPFMVYLLFVRDIATPLVFIVLALLLITIGAKLSARLVVALWLGLPAVVAVLSVSFGLWTDAARVDDTLLLFQLGEYRFYLGAWLIGLATALRLGALLSLALIAGLTMTGPDLVRALVQHLHVPYRIGYTALAAYRFVPRFRLELEQIRRAHRVRGVSGGRGPLAGIRRGLGYIVPLLVGAIRHAERVALAMDARAFGAHDSRTERYPVPFRVRDWVFIVLFWVVGAALIVAAADLL</sequence>
<dbReference type="InterPro" id="IPR003339">
    <property type="entry name" value="ABC/ECF_trnsptr_transmembrane"/>
</dbReference>
<gene>
    <name evidence="6" type="ORF">DF223_04490</name>
</gene>
<keyword evidence="2 5" id="KW-0812">Transmembrane</keyword>
<feature type="transmembrane region" description="Helical" evidence="5">
    <location>
        <begin position="71"/>
        <end position="91"/>
    </location>
</feature>
<keyword evidence="3 5" id="KW-1133">Transmembrane helix</keyword>
<comment type="subcellular location">
    <subcellularLocation>
        <location evidence="1">Membrane</location>
        <topology evidence="1">Multi-pass membrane protein</topology>
    </subcellularLocation>
</comment>
<dbReference type="GO" id="GO:0005886">
    <property type="term" value="C:plasma membrane"/>
    <property type="evidence" value="ECO:0007669"/>
    <property type="project" value="TreeGrafter"/>
</dbReference>
<protein>
    <submittedName>
        <fullName evidence="6">Cobalt ABC transporter permease</fullName>
    </submittedName>
</protein>
<dbReference type="Pfam" id="PF02361">
    <property type="entry name" value="CbiQ"/>
    <property type="match status" value="1"/>
</dbReference>
<evidence type="ECO:0000256" key="4">
    <source>
        <dbReference type="ARBA" id="ARBA00023136"/>
    </source>
</evidence>
<evidence type="ECO:0000313" key="7">
    <source>
        <dbReference type="Proteomes" id="UP000244962"/>
    </source>
</evidence>
<evidence type="ECO:0000256" key="1">
    <source>
        <dbReference type="ARBA" id="ARBA00004141"/>
    </source>
</evidence>
<organism evidence="6 7">
    <name type="scientific">Mycetocola zhujimingii</name>
    <dbReference type="NCBI Taxonomy" id="2079792"/>
    <lineage>
        <taxon>Bacteria</taxon>
        <taxon>Bacillati</taxon>
        <taxon>Actinomycetota</taxon>
        <taxon>Actinomycetes</taxon>
        <taxon>Micrococcales</taxon>
        <taxon>Microbacteriaceae</taxon>
        <taxon>Mycetocola</taxon>
    </lineage>
</organism>